<accession>A0A2G9P269</accession>
<dbReference type="EMBL" id="KV923395">
    <property type="protein sequence ID" value="PIN97369.1"/>
    <property type="molecule type" value="Genomic_DNA"/>
</dbReference>
<gene>
    <name evidence="1" type="ORF">AB205_0128450</name>
</gene>
<name>A0A2G9P269_AQUCT</name>
<organism evidence="1 2">
    <name type="scientific">Aquarana catesbeiana</name>
    <name type="common">American bullfrog</name>
    <name type="synonym">Rana catesbeiana</name>
    <dbReference type="NCBI Taxonomy" id="8400"/>
    <lineage>
        <taxon>Eukaryota</taxon>
        <taxon>Metazoa</taxon>
        <taxon>Chordata</taxon>
        <taxon>Craniata</taxon>
        <taxon>Vertebrata</taxon>
        <taxon>Euteleostomi</taxon>
        <taxon>Amphibia</taxon>
        <taxon>Batrachia</taxon>
        <taxon>Anura</taxon>
        <taxon>Neobatrachia</taxon>
        <taxon>Ranoidea</taxon>
        <taxon>Ranidae</taxon>
        <taxon>Aquarana</taxon>
    </lineage>
</organism>
<evidence type="ECO:0000313" key="1">
    <source>
        <dbReference type="EMBL" id="PIN97369.1"/>
    </source>
</evidence>
<evidence type="ECO:0008006" key="3">
    <source>
        <dbReference type="Google" id="ProtNLM"/>
    </source>
</evidence>
<evidence type="ECO:0000313" key="2">
    <source>
        <dbReference type="Proteomes" id="UP000228934"/>
    </source>
</evidence>
<protein>
    <recommendedName>
        <fullName evidence="3">NB-ARC domain-containing protein</fullName>
    </recommendedName>
</protein>
<reference evidence="2" key="1">
    <citation type="journal article" date="2017" name="Nat. Commun.">
        <title>The North American bullfrog draft genome provides insight into hormonal regulation of long noncoding RNA.</title>
        <authorList>
            <person name="Hammond S.A."/>
            <person name="Warren R.L."/>
            <person name="Vandervalk B.P."/>
            <person name="Kucuk E."/>
            <person name="Khan H."/>
            <person name="Gibb E.A."/>
            <person name="Pandoh P."/>
            <person name="Kirk H."/>
            <person name="Zhao Y."/>
            <person name="Jones M."/>
            <person name="Mungall A.J."/>
            <person name="Coope R."/>
            <person name="Pleasance S."/>
            <person name="Moore R.A."/>
            <person name="Holt R.A."/>
            <person name="Round J.M."/>
            <person name="Ohora S."/>
            <person name="Walle B.V."/>
            <person name="Veldhoen N."/>
            <person name="Helbing C.C."/>
            <person name="Birol I."/>
        </authorList>
    </citation>
    <scope>NUCLEOTIDE SEQUENCE [LARGE SCALE GENOMIC DNA]</scope>
</reference>
<proteinExistence type="predicted"/>
<dbReference type="AlphaFoldDB" id="A0A2G9P269"/>
<dbReference type="OrthoDB" id="9906453at2759"/>
<dbReference type="Proteomes" id="UP000228934">
    <property type="component" value="Unassembled WGS sequence"/>
</dbReference>
<sequence>MRKFRDDVSRCTFGILYHTRNRGRINIVDVTNSLYDEEMNYMSQHLGKEKVIVVVDDLEDTSDVEKRRILESQPSIGTLARDIFLFSANDKKNL</sequence>
<keyword evidence="2" id="KW-1185">Reference proteome</keyword>